<dbReference type="Proteomes" id="UP001595921">
    <property type="component" value="Unassembled WGS sequence"/>
</dbReference>
<dbReference type="RefSeq" id="WP_267621932.1">
    <property type="nucleotide sequence ID" value="NZ_JAODIW010000006.1"/>
</dbReference>
<keyword evidence="2" id="KW-1185">Reference proteome</keyword>
<evidence type="ECO:0000313" key="1">
    <source>
        <dbReference type="EMBL" id="MFC4356902.1"/>
    </source>
</evidence>
<proteinExistence type="predicted"/>
<dbReference type="EMBL" id="JBHSDS010000003">
    <property type="protein sequence ID" value="MFC4356902.1"/>
    <property type="molecule type" value="Genomic_DNA"/>
</dbReference>
<accession>A0ABD5P7M9</accession>
<organism evidence="1 2">
    <name type="scientific">Halobium salinum</name>
    <dbReference type="NCBI Taxonomy" id="1364940"/>
    <lineage>
        <taxon>Archaea</taxon>
        <taxon>Methanobacteriati</taxon>
        <taxon>Methanobacteriota</taxon>
        <taxon>Stenosarchaea group</taxon>
        <taxon>Halobacteria</taxon>
        <taxon>Halobacteriales</taxon>
        <taxon>Haloferacaceae</taxon>
        <taxon>Halobium</taxon>
    </lineage>
</organism>
<comment type="caution">
    <text evidence="1">The sequence shown here is derived from an EMBL/GenBank/DDBJ whole genome shotgun (WGS) entry which is preliminary data.</text>
</comment>
<reference evidence="1 2" key="1">
    <citation type="journal article" date="2019" name="Int. J. Syst. Evol. Microbiol.">
        <title>The Global Catalogue of Microorganisms (GCM) 10K type strain sequencing project: providing services to taxonomists for standard genome sequencing and annotation.</title>
        <authorList>
            <consortium name="The Broad Institute Genomics Platform"/>
            <consortium name="The Broad Institute Genome Sequencing Center for Infectious Disease"/>
            <person name="Wu L."/>
            <person name="Ma J."/>
        </authorList>
    </citation>
    <scope>NUCLEOTIDE SEQUENCE [LARGE SCALE GENOMIC DNA]</scope>
    <source>
        <strain evidence="1 2">CGMCC 1.12553</strain>
    </source>
</reference>
<dbReference type="AlphaFoldDB" id="A0ABD5P7M9"/>
<sequence length="162" mass="17206">MDYSDASVATVLAFLAVVTVATGPLLPAVGLSAGSAHPVGSGDAAVTLERPPVDGLELVRGDFDAGTYHLESTPGRVAVDDVSGNPALKLTVDVPGIYYSDVRTYELGGRSGESVRLRFPAVDVSPEYVTANRYDATVGVWLRTGDEYDQLYQETVTVEVRR</sequence>
<protein>
    <recommendedName>
        <fullName evidence="3">DUF1616 domain-containing protein</fullName>
    </recommendedName>
</protein>
<evidence type="ECO:0008006" key="3">
    <source>
        <dbReference type="Google" id="ProtNLM"/>
    </source>
</evidence>
<evidence type="ECO:0000313" key="2">
    <source>
        <dbReference type="Proteomes" id="UP001595921"/>
    </source>
</evidence>
<gene>
    <name evidence="1" type="ORF">ACFO0N_02950</name>
</gene>
<name>A0ABD5P7M9_9EURY</name>